<organism evidence="2 3">
    <name type="scientific">uncultured phage cr3_1</name>
    <dbReference type="NCBI Taxonomy" id="2772065"/>
    <lineage>
        <taxon>Viruses</taxon>
        <taxon>Duplodnaviria</taxon>
        <taxon>Heunggongvirae</taxon>
        <taxon>Uroviricota</taxon>
        <taxon>Caudoviricetes</taxon>
        <taxon>Crassvirales</taxon>
        <taxon>Intestiviridae</taxon>
        <taxon>Crudevirinae</taxon>
        <taxon>Diorhovirus</taxon>
        <taxon>Diorhovirus intestinalis</taxon>
    </lineage>
</organism>
<dbReference type="KEGG" id="vg:65129115"/>
<sequence length="201" mass="22209">MSLLIENIISIDDSGMPKPPTVHQLLDKDICLLYARDNTKDKLKYMKECGVIYYLADPRSPARQQGLTDAECLKEAIENFDLPKDYSPDSLVLKIAARYYKLAVGPAGIALENLYRSIHTADIIINKCHDLLTEKLNGGITQEDIGPVIDNLDKITSRAKQIPELMKAVSVAKENLKEESEQVMARGGKGVTSSMDANSSL</sequence>
<evidence type="ECO:0000313" key="2">
    <source>
        <dbReference type="EMBL" id="QOR58637.1"/>
    </source>
</evidence>
<feature type="compositionally biased region" description="Polar residues" evidence="1">
    <location>
        <begin position="191"/>
        <end position="201"/>
    </location>
</feature>
<feature type="region of interest" description="Disordered" evidence="1">
    <location>
        <begin position="182"/>
        <end position="201"/>
    </location>
</feature>
<accession>A0A7M1RW40</accession>
<evidence type="ECO:0000256" key="1">
    <source>
        <dbReference type="SAM" id="MobiDB-lite"/>
    </source>
</evidence>
<protein>
    <submittedName>
        <fullName evidence="2">Uncharacterized protein</fullName>
    </submittedName>
</protein>
<dbReference type="RefSeq" id="YP_010110795.1">
    <property type="nucleotide sequence ID" value="NC_055874.1"/>
</dbReference>
<dbReference type="EMBL" id="MT774381">
    <property type="protein sequence ID" value="QOR58637.1"/>
    <property type="molecule type" value="Genomic_DNA"/>
</dbReference>
<dbReference type="GeneID" id="65129115"/>
<proteinExistence type="predicted"/>
<reference evidence="2 3" key="1">
    <citation type="submission" date="2020-07" db="EMBL/GenBank/DDBJ databases">
        <title>Taxonomic proposal: Crassvirales, a new order of highly abundant and diverse bacterial viruses.</title>
        <authorList>
            <person name="Shkoporov A.N."/>
            <person name="Stockdale S.R."/>
            <person name="Guerin E."/>
            <person name="Ross R.P."/>
            <person name="Hill C."/>
        </authorList>
    </citation>
    <scope>NUCLEOTIDE SEQUENCE [LARGE SCALE GENOMIC DNA]</scope>
</reference>
<keyword evidence="3" id="KW-1185">Reference proteome</keyword>
<dbReference type="Proteomes" id="UP000594037">
    <property type="component" value="Segment"/>
</dbReference>
<name>A0A7M1RW40_9CAUD</name>
<evidence type="ECO:0000313" key="3">
    <source>
        <dbReference type="Proteomes" id="UP000594037"/>
    </source>
</evidence>